<dbReference type="Gene3D" id="4.10.60.10">
    <property type="entry name" value="Zinc finger, CCHC-type"/>
    <property type="match status" value="1"/>
</dbReference>
<protein>
    <recommendedName>
        <fullName evidence="4">CCHC-type domain-containing protein</fullName>
    </recommendedName>
</protein>
<dbReference type="Proteomes" id="UP000054018">
    <property type="component" value="Unassembled WGS sequence"/>
</dbReference>
<dbReference type="GO" id="GO:0008270">
    <property type="term" value="F:zinc ion binding"/>
    <property type="evidence" value="ECO:0007669"/>
    <property type="project" value="UniProtKB-KW"/>
</dbReference>
<dbReference type="PROSITE" id="PS50158">
    <property type="entry name" value="ZF_CCHC"/>
    <property type="match status" value="1"/>
</dbReference>
<feature type="region of interest" description="Disordered" evidence="3">
    <location>
        <begin position="198"/>
        <end position="224"/>
    </location>
</feature>
<dbReference type="SMART" id="SM00343">
    <property type="entry name" value="ZnF_C2HC"/>
    <property type="match status" value="1"/>
</dbReference>
<feature type="region of interest" description="Disordered" evidence="3">
    <location>
        <begin position="313"/>
        <end position="344"/>
    </location>
</feature>
<dbReference type="SUPFAM" id="SSF57756">
    <property type="entry name" value="Retrovirus zinc finger-like domains"/>
    <property type="match status" value="1"/>
</dbReference>
<evidence type="ECO:0000256" key="2">
    <source>
        <dbReference type="PROSITE-ProRule" id="PRU00047"/>
    </source>
</evidence>
<evidence type="ECO:0000313" key="5">
    <source>
        <dbReference type="EMBL" id="KIK12058.1"/>
    </source>
</evidence>
<keyword evidence="2" id="KW-0862">Zinc</keyword>
<sequence length="451" mass="50984">MSGYTESLLEKYHQRIYEAVGRHTAPAGPEVKAIKIAQPKYYKGQDNINAFDKWVNQTLCWWKIYKVTGPGHDVDCIMYAGTCLEGMAAQWFDQEDDGPDHTISSTQNAAEQYDNTKYSPAKGVLAFYNDLKHRASRMVQPPDEYSMKRKFVNGLPLPIAEGVLKSRGVSAEHTPMDQILIEVQRMESVLKLINNHTRVQQSKQAGTRPANLDNRVGNRQYTDGDYRYTQKGNVLYRKALDNARFQRGESSKPQGSTPVGQSLRKDSGPPRQNIKCYRCGKEGHYANECNQKDTTSKDSKTGKARLFAAKVIEDDNADTTPKTQEAKVPSHSEEDWELHSGEEADADDEVIDIYGKYYDSDDDGEPITYLGSMDMHNFDDDDEQICYARMDIEESTMEGDPTKEDEPDDEEASSGENETEEVMANPWGIVNAIENEAMPPRADDHAWHYSE</sequence>
<gene>
    <name evidence="5" type="ORF">PISMIDRAFT_19028</name>
</gene>
<keyword evidence="2" id="KW-0479">Metal-binding</keyword>
<evidence type="ECO:0000256" key="3">
    <source>
        <dbReference type="SAM" id="MobiDB-lite"/>
    </source>
</evidence>
<name>A0A0C9YW17_9AGAM</name>
<dbReference type="GO" id="GO:0006397">
    <property type="term" value="P:mRNA processing"/>
    <property type="evidence" value="ECO:0007669"/>
    <property type="project" value="UniProtKB-KW"/>
</dbReference>
<accession>A0A0C9YW17</accession>
<feature type="compositionally biased region" description="Basic and acidic residues" evidence="3">
    <location>
        <begin position="324"/>
        <end position="342"/>
    </location>
</feature>
<evidence type="ECO:0000259" key="4">
    <source>
        <dbReference type="PROSITE" id="PS50158"/>
    </source>
</evidence>
<organism evidence="5 6">
    <name type="scientific">Pisolithus microcarpus 441</name>
    <dbReference type="NCBI Taxonomy" id="765257"/>
    <lineage>
        <taxon>Eukaryota</taxon>
        <taxon>Fungi</taxon>
        <taxon>Dikarya</taxon>
        <taxon>Basidiomycota</taxon>
        <taxon>Agaricomycotina</taxon>
        <taxon>Agaricomycetes</taxon>
        <taxon>Agaricomycetidae</taxon>
        <taxon>Boletales</taxon>
        <taxon>Sclerodermatineae</taxon>
        <taxon>Pisolithaceae</taxon>
        <taxon>Pisolithus</taxon>
    </lineage>
</organism>
<feature type="compositionally biased region" description="Polar residues" evidence="3">
    <location>
        <begin position="251"/>
        <end position="260"/>
    </location>
</feature>
<keyword evidence="6" id="KW-1185">Reference proteome</keyword>
<dbReference type="InterPro" id="IPR036875">
    <property type="entry name" value="Znf_CCHC_sf"/>
</dbReference>
<proteinExistence type="predicted"/>
<dbReference type="EMBL" id="KN834124">
    <property type="protein sequence ID" value="KIK12058.1"/>
    <property type="molecule type" value="Genomic_DNA"/>
</dbReference>
<dbReference type="STRING" id="765257.A0A0C9YW17"/>
<dbReference type="InterPro" id="IPR001878">
    <property type="entry name" value="Znf_CCHC"/>
</dbReference>
<reference evidence="6" key="2">
    <citation type="submission" date="2015-01" db="EMBL/GenBank/DDBJ databases">
        <title>Evolutionary Origins and Diversification of the Mycorrhizal Mutualists.</title>
        <authorList>
            <consortium name="DOE Joint Genome Institute"/>
            <consortium name="Mycorrhizal Genomics Consortium"/>
            <person name="Kohler A."/>
            <person name="Kuo A."/>
            <person name="Nagy L.G."/>
            <person name="Floudas D."/>
            <person name="Copeland A."/>
            <person name="Barry K.W."/>
            <person name="Cichocki N."/>
            <person name="Veneault-Fourrey C."/>
            <person name="LaButti K."/>
            <person name="Lindquist E.A."/>
            <person name="Lipzen A."/>
            <person name="Lundell T."/>
            <person name="Morin E."/>
            <person name="Murat C."/>
            <person name="Riley R."/>
            <person name="Ohm R."/>
            <person name="Sun H."/>
            <person name="Tunlid A."/>
            <person name="Henrissat B."/>
            <person name="Grigoriev I.V."/>
            <person name="Hibbett D.S."/>
            <person name="Martin F."/>
        </authorList>
    </citation>
    <scope>NUCLEOTIDE SEQUENCE [LARGE SCALE GENOMIC DNA]</scope>
    <source>
        <strain evidence="6">441</strain>
    </source>
</reference>
<feature type="compositionally biased region" description="Acidic residues" evidence="3">
    <location>
        <begin position="393"/>
        <end position="421"/>
    </location>
</feature>
<dbReference type="AlphaFoldDB" id="A0A0C9YW17"/>
<feature type="region of interest" description="Disordered" evidence="3">
    <location>
        <begin position="245"/>
        <end position="272"/>
    </location>
</feature>
<evidence type="ECO:0000256" key="1">
    <source>
        <dbReference type="ARBA" id="ARBA00022664"/>
    </source>
</evidence>
<dbReference type="Pfam" id="PF00098">
    <property type="entry name" value="zf-CCHC"/>
    <property type="match status" value="1"/>
</dbReference>
<dbReference type="OrthoDB" id="3060267at2759"/>
<keyword evidence="2" id="KW-0863">Zinc-finger</keyword>
<reference evidence="5 6" key="1">
    <citation type="submission" date="2014-04" db="EMBL/GenBank/DDBJ databases">
        <authorList>
            <consortium name="DOE Joint Genome Institute"/>
            <person name="Kuo A."/>
            <person name="Kohler A."/>
            <person name="Costa M.D."/>
            <person name="Nagy L.G."/>
            <person name="Floudas D."/>
            <person name="Copeland A."/>
            <person name="Barry K.W."/>
            <person name="Cichocki N."/>
            <person name="Veneault-Fourrey C."/>
            <person name="LaButti K."/>
            <person name="Lindquist E.A."/>
            <person name="Lipzen A."/>
            <person name="Lundell T."/>
            <person name="Morin E."/>
            <person name="Murat C."/>
            <person name="Sun H."/>
            <person name="Tunlid A."/>
            <person name="Henrissat B."/>
            <person name="Grigoriev I.V."/>
            <person name="Hibbett D.S."/>
            <person name="Martin F."/>
            <person name="Nordberg H.P."/>
            <person name="Cantor M.N."/>
            <person name="Hua S.X."/>
        </authorList>
    </citation>
    <scope>NUCLEOTIDE SEQUENCE [LARGE SCALE GENOMIC DNA]</scope>
    <source>
        <strain evidence="5 6">441</strain>
    </source>
</reference>
<feature type="domain" description="CCHC-type" evidence="4">
    <location>
        <begin position="275"/>
        <end position="291"/>
    </location>
</feature>
<dbReference type="GO" id="GO:0003676">
    <property type="term" value="F:nucleic acid binding"/>
    <property type="evidence" value="ECO:0007669"/>
    <property type="project" value="InterPro"/>
</dbReference>
<keyword evidence="1" id="KW-0507">mRNA processing</keyword>
<feature type="compositionally biased region" description="Basic and acidic residues" evidence="3">
    <location>
        <begin position="441"/>
        <end position="451"/>
    </location>
</feature>
<feature type="region of interest" description="Disordered" evidence="3">
    <location>
        <begin position="390"/>
        <end position="451"/>
    </location>
</feature>
<evidence type="ECO:0000313" key="6">
    <source>
        <dbReference type="Proteomes" id="UP000054018"/>
    </source>
</evidence>
<dbReference type="HOGENOM" id="CLU_022301_0_0_1"/>